<dbReference type="EMBL" id="JBHRZH010000015">
    <property type="protein sequence ID" value="MFC3762561.1"/>
    <property type="molecule type" value="Genomic_DNA"/>
</dbReference>
<keyword evidence="4" id="KW-1185">Reference proteome</keyword>
<evidence type="ECO:0000256" key="1">
    <source>
        <dbReference type="PROSITE-ProRule" id="PRU00325"/>
    </source>
</evidence>
<dbReference type="RefSeq" id="WP_205118848.1">
    <property type="nucleotide sequence ID" value="NZ_JAFBCM010000001.1"/>
</dbReference>
<keyword evidence="1" id="KW-0862">Zinc</keyword>
<gene>
    <name evidence="3" type="ORF">ACFOUW_17090</name>
</gene>
<dbReference type="Proteomes" id="UP001595699">
    <property type="component" value="Unassembled WGS sequence"/>
</dbReference>
<proteinExistence type="predicted"/>
<keyword evidence="1" id="KW-0479">Metal-binding</keyword>
<feature type="domain" description="SWIM-type" evidence="2">
    <location>
        <begin position="53"/>
        <end position="87"/>
    </location>
</feature>
<dbReference type="PROSITE" id="PS50966">
    <property type="entry name" value="ZF_SWIM"/>
    <property type="match status" value="1"/>
</dbReference>
<protein>
    <submittedName>
        <fullName evidence="3">SWIM zinc finger domain-containing protein</fullName>
    </submittedName>
</protein>
<organism evidence="3 4">
    <name type="scientific">Tenggerimyces flavus</name>
    <dbReference type="NCBI Taxonomy" id="1708749"/>
    <lineage>
        <taxon>Bacteria</taxon>
        <taxon>Bacillati</taxon>
        <taxon>Actinomycetota</taxon>
        <taxon>Actinomycetes</taxon>
        <taxon>Propionibacteriales</taxon>
        <taxon>Nocardioidaceae</taxon>
        <taxon>Tenggerimyces</taxon>
    </lineage>
</organism>
<dbReference type="Pfam" id="PF04434">
    <property type="entry name" value="SWIM"/>
    <property type="match status" value="1"/>
</dbReference>
<name>A0ABV7YD53_9ACTN</name>
<reference evidence="4" key="1">
    <citation type="journal article" date="2019" name="Int. J. Syst. Evol. Microbiol.">
        <title>The Global Catalogue of Microorganisms (GCM) 10K type strain sequencing project: providing services to taxonomists for standard genome sequencing and annotation.</title>
        <authorList>
            <consortium name="The Broad Institute Genomics Platform"/>
            <consortium name="The Broad Institute Genome Sequencing Center for Infectious Disease"/>
            <person name="Wu L."/>
            <person name="Ma J."/>
        </authorList>
    </citation>
    <scope>NUCLEOTIDE SEQUENCE [LARGE SCALE GENOMIC DNA]</scope>
    <source>
        <strain evidence="4">CGMCC 4.7241</strain>
    </source>
</reference>
<dbReference type="InterPro" id="IPR007527">
    <property type="entry name" value="Znf_SWIM"/>
</dbReference>
<evidence type="ECO:0000313" key="3">
    <source>
        <dbReference type="EMBL" id="MFC3762561.1"/>
    </source>
</evidence>
<evidence type="ECO:0000313" key="4">
    <source>
        <dbReference type="Proteomes" id="UP001595699"/>
    </source>
</evidence>
<accession>A0ABV7YD53</accession>
<comment type="caution">
    <text evidence="3">The sequence shown here is derived from an EMBL/GenBank/DDBJ whole genome shotgun (WGS) entry which is preliminary data.</text>
</comment>
<sequence>MTASCFDAAKELIVDADLASFERGVKYAEDGHVTELARGGGVVFGTVEGSHRYRVRISKDDWSCECPVAVEDGRICKHTVAVALLITGEEGPPIAERGSAVQEYLRTRGQDDLIDLVLEAMDDAPAFATRLSDRAARAVGDLGAISEQLEELVRRPRKLDARSTVIYGRQLGAASDLLEGLIEAERPEAVALIQRTLVKVVRLLSSADDASGAIGSAAVRLLELHARACAAVPPKPLQLVRWLVKFSFDDQQYFSIDIADYAEPLGERGIAAFRQEVEARIREAPTSLAARRAQRNLAAHNS</sequence>
<keyword evidence="1" id="KW-0863">Zinc-finger</keyword>
<evidence type="ECO:0000259" key="2">
    <source>
        <dbReference type="PROSITE" id="PS50966"/>
    </source>
</evidence>